<dbReference type="AlphaFoldDB" id="A0A1C3VBN9"/>
<evidence type="ECO:0000259" key="1">
    <source>
        <dbReference type="Pfam" id="PF13508"/>
    </source>
</evidence>
<sequence length="210" mass="22919">MMSVDPLILNAWLSARSIARGLAPPLPEYGGFRIDTNSDVEVSRWIFPKLGPGLKELVRSIDDPRYFVKLCGEAGELRSALPDFWTLHAPCYFMRANGVHPKRPLAQGYEIDIRRVGSAVEVRVFSDTGLLAASGYGAETEDVFVYDRIATDPAHRRKGLGNAVMTALQGAKASPTVPELLVATEDGRALYTTLGWKTISPYSTASIPVP</sequence>
<evidence type="ECO:0000313" key="3">
    <source>
        <dbReference type="Proteomes" id="UP000199435"/>
    </source>
</evidence>
<dbReference type="Gene3D" id="3.40.630.30">
    <property type="match status" value="1"/>
</dbReference>
<keyword evidence="3" id="KW-1185">Reference proteome</keyword>
<accession>A0A1C3VBN9</accession>
<dbReference type="GO" id="GO:0016747">
    <property type="term" value="F:acyltransferase activity, transferring groups other than amino-acyl groups"/>
    <property type="evidence" value="ECO:0007669"/>
    <property type="project" value="InterPro"/>
</dbReference>
<protein>
    <submittedName>
        <fullName evidence="2">Acetyltransferase (GNAT) family protein</fullName>
    </submittedName>
</protein>
<evidence type="ECO:0000313" key="2">
    <source>
        <dbReference type="EMBL" id="SCB25095.1"/>
    </source>
</evidence>
<dbReference type="STRING" id="411945.GA0061102_101110"/>
<dbReference type="Proteomes" id="UP000199435">
    <property type="component" value="Unassembled WGS sequence"/>
</dbReference>
<name>A0A1C3VBN9_9HYPH</name>
<dbReference type="InterPro" id="IPR000182">
    <property type="entry name" value="GNAT_dom"/>
</dbReference>
<gene>
    <name evidence="2" type="ORF">GA0061102_101110</name>
</gene>
<reference evidence="3" key="1">
    <citation type="submission" date="2016-08" db="EMBL/GenBank/DDBJ databases">
        <authorList>
            <person name="Varghese N."/>
            <person name="Submissions Spin"/>
        </authorList>
    </citation>
    <scope>NUCLEOTIDE SEQUENCE [LARGE SCALE GENOMIC DNA]</scope>
    <source>
        <strain evidence="3">HAMBI 2971</strain>
    </source>
</reference>
<feature type="domain" description="N-acetyltransferase" evidence="1">
    <location>
        <begin position="138"/>
        <end position="197"/>
    </location>
</feature>
<organism evidence="2 3">
    <name type="scientific">Rhizobium miluonense</name>
    <dbReference type="NCBI Taxonomy" id="411945"/>
    <lineage>
        <taxon>Bacteria</taxon>
        <taxon>Pseudomonadati</taxon>
        <taxon>Pseudomonadota</taxon>
        <taxon>Alphaproteobacteria</taxon>
        <taxon>Hyphomicrobiales</taxon>
        <taxon>Rhizobiaceae</taxon>
        <taxon>Rhizobium/Agrobacterium group</taxon>
        <taxon>Rhizobium</taxon>
    </lineage>
</organism>
<dbReference type="EMBL" id="FMAH01000011">
    <property type="protein sequence ID" value="SCB25095.1"/>
    <property type="molecule type" value="Genomic_DNA"/>
</dbReference>
<proteinExistence type="predicted"/>
<dbReference type="InterPro" id="IPR016181">
    <property type="entry name" value="Acyl_CoA_acyltransferase"/>
</dbReference>
<dbReference type="Pfam" id="PF13508">
    <property type="entry name" value="Acetyltransf_7"/>
    <property type="match status" value="1"/>
</dbReference>
<keyword evidence="2" id="KW-0808">Transferase</keyword>
<dbReference type="SUPFAM" id="SSF55729">
    <property type="entry name" value="Acyl-CoA N-acyltransferases (Nat)"/>
    <property type="match status" value="1"/>
</dbReference>